<evidence type="ECO:0000313" key="2">
    <source>
        <dbReference type="EMBL" id="GMT33656.1"/>
    </source>
</evidence>
<organism evidence="2 3">
    <name type="scientific">Pristionchus fissidentatus</name>
    <dbReference type="NCBI Taxonomy" id="1538716"/>
    <lineage>
        <taxon>Eukaryota</taxon>
        <taxon>Metazoa</taxon>
        <taxon>Ecdysozoa</taxon>
        <taxon>Nematoda</taxon>
        <taxon>Chromadorea</taxon>
        <taxon>Rhabditida</taxon>
        <taxon>Rhabditina</taxon>
        <taxon>Diplogasteromorpha</taxon>
        <taxon>Diplogasteroidea</taxon>
        <taxon>Neodiplogasteridae</taxon>
        <taxon>Pristionchus</taxon>
    </lineage>
</organism>
<feature type="non-terminal residue" evidence="2">
    <location>
        <position position="1"/>
    </location>
</feature>
<feature type="compositionally biased region" description="Basic and acidic residues" evidence="1">
    <location>
        <begin position="9"/>
        <end position="31"/>
    </location>
</feature>
<keyword evidence="3" id="KW-1185">Reference proteome</keyword>
<evidence type="ECO:0000313" key="3">
    <source>
        <dbReference type="Proteomes" id="UP001432322"/>
    </source>
</evidence>
<accession>A0AAV5WNR9</accession>
<evidence type="ECO:0000256" key="1">
    <source>
        <dbReference type="SAM" id="MobiDB-lite"/>
    </source>
</evidence>
<dbReference type="AlphaFoldDB" id="A0AAV5WNR9"/>
<dbReference type="Proteomes" id="UP001432322">
    <property type="component" value="Unassembled WGS sequence"/>
</dbReference>
<protein>
    <submittedName>
        <fullName evidence="2">Uncharacterized protein</fullName>
    </submittedName>
</protein>
<gene>
    <name evidence="2" type="ORF">PFISCL1PPCAC_24953</name>
</gene>
<feature type="region of interest" description="Disordered" evidence="1">
    <location>
        <begin position="1"/>
        <end position="37"/>
    </location>
</feature>
<name>A0AAV5WNR9_9BILA</name>
<proteinExistence type="predicted"/>
<dbReference type="EMBL" id="BTSY01000006">
    <property type="protein sequence ID" value="GMT33656.1"/>
    <property type="molecule type" value="Genomic_DNA"/>
</dbReference>
<sequence>LRKHHGRQAAHERRQQRLPQEHQQERKRREVPQAQVRRIPRSSLAHWTLRLRRLRISRLRDYPIRQDGMVRRLFSLLHKSTSSSSFNWLPSCDIPDSSLESSTFSPLSKIPLPS</sequence>
<comment type="caution">
    <text evidence="2">The sequence shown here is derived from an EMBL/GenBank/DDBJ whole genome shotgun (WGS) entry which is preliminary data.</text>
</comment>
<reference evidence="2" key="1">
    <citation type="submission" date="2023-10" db="EMBL/GenBank/DDBJ databases">
        <title>Genome assembly of Pristionchus species.</title>
        <authorList>
            <person name="Yoshida K."/>
            <person name="Sommer R.J."/>
        </authorList>
    </citation>
    <scope>NUCLEOTIDE SEQUENCE</scope>
    <source>
        <strain evidence="2">RS5133</strain>
    </source>
</reference>